<keyword evidence="3" id="KW-1185">Reference proteome</keyword>
<feature type="compositionally biased region" description="Polar residues" evidence="1">
    <location>
        <begin position="20"/>
        <end position="30"/>
    </location>
</feature>
<protein>
    <submittedName>
        <fullName evidence="2">13043_t:CDS:1</fullName>
    </submittedName>
</protein>
<sequence>MNDQEFTKPSPKISDHTKPSSEWTIPLPSNKNKENKCELVATLRKNIGEKIQKEVK</sequence>
<proteinExistence type="predicted"/>
<dbReference type="AlphaFoldDB" id="A0A9N9P154"/>
<gene>
    <name evidence="2" type="ORF">DERYTH_LOCUS19828</name>
</gene>
<dbReference type="Proteomes" id="UP000789405">
    <property type="component" value="Unassembled WGS sequence"/>
</dbReference>
<dbReference type="EMBL" id="CAJVPY010022355">
    <property type="protein sequence ID" value="CAG8782558.1"/>
    <property type="molecule type" value="Genomic_DNA"/>
</dbReference>
<reference evidence="2" key="1">
    <citation type="submission" date="2021-06" db="EMBL/GenBank/DDBJ databases">
        <authorList>
            <person name="Kallberg Y."/>
            <person name="Tangrot J."/>
            <person name="Rosling A."/>
        </authorList>
    </citation>
    <scope>NUCLEOTIDE SEQUENCE</scope>
    <source>
        <strain evidence="2">MA453B</strain>
    </source>
</reference>
<accession>A0A9N9P154</accession>
<dbReference type="OrthoDB" id="2441667at2759"/>
<organism evidence="2 3">
    <name type="scientific">Dentiscutata erythropus</name>
    <dbReference type="NCBI Taxonomy" id="1348616"/>
    <lineage>
        <taxon>Eukaryota</taxon>
        <taxon>Fungi</taxon>
        <taxon>Fungi incertae sedis</taxon>
        <taxon>Mucoromycota</taxon>
        <taxon>Glomeromycotina</taxon>
        <taxon>Glomeromycetes</taxon>
        <taxon>Diversisporales</taxon>
        <taxon>Gigasporaceae</taxon>
        <taxon>Dentiscutata</taxon>
    </lineage>
</organism>
<evidence type="ECO:0000313" key="3">
    <source>
        <dbReference type="Proteomes" id="UP000789405"/>
    </source>
</evidence>
<feature type="non-terminal residue" evidence="2">
    <location>
        <position position="1"/>
    </location>
</feature>
<name>A0A9N9P154_9GLOM</name>
<comment type="caution">
    <text evidence="2">The sequence shown here is derived from an EMBL/GenBank/DDBJ whole genome shotgun (WGS) entry which is preliminary data.</text>
</comment>
<evidence type="ECO:0000313" key="2">
    <source>
        <dbReference type="EMBL" id="CAG8782558.1"/>
    </source>
</evidence>
<feature type="region of interest" description="Disordered" evidence="1">
    <location>
        <begin position="1"/>
        <end position="33"/>
    </location>
</feature>
<evidence type="ECO:0000256" key="1">
    <source>
        <dbReference type="SAM" id="MobiDB-lite"/>
    </source>
</evidence>